<dbReference type="EMBL" id="JAEPDI010000001">
    <property type="protein sequence ID" value="MCG7938095.1"/>
    <property type="molecule type" value="Genomic_DNA"/>
</dbReference>
<accession>A0A9E4K284</accession>
<sequence length="113" mass="13152">MTTSDNSQTDLFRVHRKVIDGLWHARWWLLLVACLLAIITVYTIPISNQEIDVPAMADHWLRLKLALLFALLALQLTAWFISILKALSMHQMRWVVLLLIMPPAAFAYLIRYH</sequence>
<keyword evidence="1" id="KW-1133">Transmembrane helix</keyword>
<organism evidence="2 3">
    <name type="scientific">Candidatus Thiodiazotropha lotti</name>
    <dbReference type="NCBI Taxonomy" id="2792787"/>
    <lineage>
        <taxon>Bacteria</taxon>
        <taxon>Pseudomonadati</taxon>
        <taxon>Pseudomonadota</taxon>
        <taxon>Gammaproteobacteria</taxon>
        <taxon>Chromatiales</taxon>
        <taxon>Sedimenticolaceae</taxon>
        <taxon>Candidatus Thiodiazotropha</taxon>
    </lineage>
</organism>
<protein>
    <submittedName>
        <fullName evidence="2">Uncharacterized protein</fullName>
    </submittedName>
</protein>
<proteinExistence type="predicted"/>
<evidence type="ECO:0000313" key="3">
    <source>
        <dbReference type="Proteomes" id="UP000886687"/>
    </source>
</evidence>
<keyword evidence="1" id="KW-0472">Membrane</keyword>
<reference evidence="2" key="1">
    <citation type="journal article" date="2021" name="Proc. Natl. Acad. Sci. U.S.A.">
        <title>Global biogeography of chemosynthetic symbionts reveals both localized and globally distributed symbiont groups. .</title>
        <authorList>
            <person name="Osvatic J.T."/>
            <person name="Wilkins L.G.E."/>
            <person name="Leibrecht L."/>
            <person name="Leray M."/>
            <person name="Zauner S."/>
            <person name="Polzin J."/>
            <person name="Camacho Y."/>
            <person name="Gros O."/>
            <person name="van Gils J.A."/>
            <person name="Eisen J.A."/>
            <person name="Petersen J.M."/>
            <person name="Yuen B."/>
        </authorList>
    </citation>
    <scope>NUCLEOTIDE SEQUENCE</scope>
    <source>
        <strain evidence="2">MAGL173</strain>
    </source>
</reference>
<feature type="transmembrane region" description="Helical" evidence="1">
    <location>
        <begin position="65"/>
        <end position="86"/>
    </location>
</feature>
<name>A0A9E4K284_9GAMM</name>
<keyword evidence="1" id="KW-0812">Transmembrane</keyword>
<evidence type="ECO:0000256" key="1">
    <source>
        <dbReference type="SAM" id="Phobius"/>
    </source>
</evidence>
<dbReference type="Proteomes" id="UP000886687">
    <property type="component" value="Unassembled WGS sequence"/>
</dbReference>
<feature type="transmembrane region" description="Helical" evidence="1">
    <location>
        <begin position="92"/>
        <end position="110"/>
    </location>
</feature>
<comment type="caution">
    <text evidence="2">The sequence shown here is derived from an EMBL/GenBank/DDBJ whole genome shotgun (WGS) entry which is preliminary data.</text>
</comment>
<dbReference type="AlphaFoldDB" id="A0A9E4K284"/>
<evidence type="ECO:0000313" key="2">
    <source>
        <dbReference type="EMBL" id="MCG7938095.1"/>
    </source>
</evidence>
<feature type="transmembrane region" description="Helical" evidence="1">
    <location>
        <begin position="25"/>
        <end position="44"/>
    </location>
</feature>
<gene>
    <name evidence="2" type="ORF">JAZ04_04445</name>
</gene>